<dbReference type="Proteomes" id="UP001596137">
    <property type="component" value="Unassembled WGS sequence"/>
</dbReference>
<protein>
    <submittedName>
        <fullName evidence="2">DUF397 domain-containing protein</fullName>
    </submittedName>
</protein>
<keyword evidence="3" id="KW-1185">Reference proteome</keyword>
<evidence type="ECO:0000313" key="3">
    <source>
        <dbReference type="Proteomes" id="UP001596137"/>
    </source>
</evidence>
<dbReference type="EMBL" id="JBHSRF010000029">
    <property type="protein sequence ID" value="MFC6083494.1"/>
    <property type="molecule type" value="Genomic_DNA"/>
</dbReference>
<dbReference type="InterPro" id="IPR007278">
    <property type="entry name" value="DUF397"/>
</dbReference>
<comment type="caution">
    <text evidence="2">The sequence shown here is derived from an EMBL/GenBank/DDBJ whole genome shotgun (WGS) entry which is preliminary data.</text>
</comment>
<evidence type="ECO:0000259" key="1">
    <source>
        <dbReference type="Pfam" id="PF04149"/>
    </source>
</evidence>
<gene>
    <name evidence="2" type="ORF">ACFP1K_20140</name>
</gene>
<dbReference type="Pfam" id="PF04149">
    <property type="entry name" value="DUF397"/>
    <property type="match status" value="1"/>
</dbReference>
<evidence type="ECO:0000313" key="2">
    <source>
        <dbReference type="EMBL" id="MFC6083494.1"/>
    </source>
</evidence>
<reference evidence="3" key="1">
    <citation type="journal article" date="2019" name="Int. J. Syst. Evol. Microbiol.">
        <title>The Global Catalogue of Microorganisms (GCM) 10K type strain sequencing project: providing services to taxonomists for standard genome sequencing and annotation.</title>
        <authorList>
            <consortium name="The Broad Institute Genomics Platform"/>
            <consortium name="The Broad Institute Genome Sequencing Center for Infectious Disease"/>
            <person name="Wu L."/>
            <person name="Ma J."/>
        </authorList>
    </citation>
    <scope>NUCLEOTIDE SEQUENCE [LARGE SCALE GENOMIC DNA]</scope>
    <source>
        <strain evidence="3">JCM 30346</strain>
    </source>
</reference>
<name>A0ABW1NJC9_9ACTN</name>
<feature type="domain" description="DUF397" evidence="1">
    <location>
        <begin position="15"/>
        <end position="67"/>
    </location>
</feature>
<organism evidence="2 3">
    <name type="scientific">Sphaerisporangium aureirubrum</name>
    <dbReference type="NCBI Taxonomy" id="1544736"/>
    <lineage>
        <taxon>Bacteria</taxon>
        <taxon>Bacillati</taxon>
        <taxon>Actinomycetota</taxon>
        <taxon>Actinomycetes</taxon>
        <taxon>Streptosporangiales</taxon>
        <taxon>Streptosporangiaceae</taxon>
        <taxon>Sphaerisporangium</taxon>
    </lineage>
</organism>
<proteinExistence type="predicted"/>
<accession>A0ABW1NJC9</accession>
<dbReference type="RefSeq" id="WP_380755503.1">
    <property type="nucleotide sequence ID" value="NZ_JBHSRF010000029.1"/>
</dbReference>
<sequence>MSEFGIGIEVGAALSWMKSSFSSSNGECLECATVSDGAILVRDSKRQTGPVITCTPTAWRAFVAGVRDGRFGA</sequence>